<keyword evidence="4" id="KW-1185">Reference proteome</keyword>
<evidence type="ECO:0000313" key="4">
    <source>
        <dbReference type="Proteomes" id="UP001283341"/>
    </source>
</evidence>
<feature type="compositionally biased region" description="Polar residues" evidence="2">
    <location>
        <begin position="611"/>
        <end position="637"/>
    </location>
</feature>
<proteinExistence type="predicted"/>
<gene>
    <name evidence="3" type="ORF">B0H66DRAFT_484852</name>
</gene>
<evidence type="ECO:0000256" key="1">
    <source>
        <dbReference type="SAM" id="Coils"/>
    </source>
</evidence>
<protein>
    <recommendedName>
        <fullName evidence="5">Autophagy-related protein 28</fullName>
    </recommendedName>
</protein>
<dbReference type="EMBL" id="JAUEDM010000008">
    <property type="protein sequence ID" value="KAK3313054.1"/>
    <property type="molecule type" value="Genomic_DNA"/>
</dbReference>
<keyword evidence="1" id="KW-0175">Coiled coil</keyword>
<reference evidence="3" key="1">
    <citation type="journal article" date="2023" name="Mol. Phylogenet. Evol.">
        <title>Genome-scale phylogeny and comparative genomics of the fungal order Sordariales.</title>
        <authorList>
            <person name="Hensen N."/>
            <person name="Bonometti L."/>
            <person name="Westerberg I."/>
            <person name="Brannstrom I.O."/>
            <person name="Guillou S."/>
            <person name="Cros-Aarteil S."/>
            <person name="Calhoun S."/>
            <person name="Haridas S."/>
            <person name="Kuo A."/>
            <person name="Mondo S."/>
            <person name="Pangilinan J."/>
            <person name="Riley R."/>
            <person name="LaButti K."/>
            <person name="Andreopoulos B."/>
            <person name="Lipzen A."/>
            <person name="Chen C."/>
            <person name="Yan M."/>
            <person name="Daum C."/>
            <person name="Ng V."/>
            <person name="Clum A."/>
            <person name="Steindorff A."/>
            <person name="Ohm R.A."/>
            <person name="Martin F."/>
            <person name="Silar P."/>
            <person name="Natvig D.O."/>
            <person name="Lalanne C."/>
            <person name="Gautier V."/>
            <person name="Ament-Velasquez S.L."/>
            <person name="Kruys A."/>
            <person name="Hutchinson M.I."/>
            <person name="Powell A.J."/>
            <person name="Barry K."/>
            <person name="Miller A.N."/>
            <person name="Grigoriev I.V."/>
            <person name="Debuchy R."/>
            <person name="Gladieux P."/>
            <person name="Hiltunen Thoren M."/>
            <person name="Johannesson H."/>
        </authorList>
    </citation>
    <scope>NUCLEOTIDE SEQUENCE</scope>
    <source>
        <strain evidence="3">CBS 118394</strain>
    </source>
</reference>
<organism evidence="3 4">
    <name type="scientific">Apodospora peruviana</name>
    <dbReference type="NCBI Taxonomy" id="516989"/>
    <lineage>
        <taxon>Eukaryota</taxon>
        <taxon>Fungi</taxon>
        <taxon>Dikarya</taxon>
        <taxon>Ascomycota</taxon>
        <taxon>Pezizomycotina</taxon>
        <taxon>Sordariomycetes</taxon>
        <taxon>Sordariomycetidae</taxon>
        <taxon>Sordariales</taxon>
        <taxon>Lasiosphaeriaceae</taxon>
        <taxon>Apodospora</taxon>
    </lineage>
</organism>
<feature type="compositionally biased region" description="Polar residues" evidence="2">
    <location>
        <begin position="65"/>
        <end position="85"/>
    </location>
</feature>
<comment type="caution">
    <text evidence="3">The sequence shown here is derived from an EMBL/GenBank/DDBJ whole genome shotgun (WGS) entry which is preliminary data.</text>
</comment>
<dbReference type="AlphaFoldDB" id="A0AAE0LZX3"/>
<feature type="coiled-coil region" evidence="1">
    <location>
        <begin position="295"/>
        <end position="351"/>
    </location>
</feature>
<feature type="compositionally biased region" description="Basic and acidic residues" evidence="2">
    <location>
        <begin position="694"/>
        <end position="703"/>
    </location>
</feature>
<feature type="region of interest" description="Disordered" evidence="2">
    <location>
        <begin position="19"/>
        <end position="96"/>
    </location>
</feature>
<evidence type="ECO:0000313" key="3">
    <source>
        <dbReference type="EMBL" id="KAK3313054.1"/>
    </source>
</evidence>
<feature type="compositionally biased region" description="Low complexity" evidence="2">
    <location>
        <begin position="198"/>
        <end position="208"/>
    </location>
</feature>
<feature type="compositionally biased region" description="Low complexity" evidence="2">
    <location>
        <begin position="593"/>
        <end position="602"/>
    </location>
</feature>
<evidence type="ECO:0008006" key="5">
    <source>
        <dbReference type="Google" id="ProtNLM"/>
    </source>
</evidence>
<sequence length="747" mass="82182">MARNSSFFPRLSFARGDAPVLPFHDATSPPIRKKPNEYDLSDLSPRPEHGLLSSELQRNRKSSFGHRSSSPTTPFSDRDSTSGSASKLRHEHVLFAGPPPPIVASRIIYRDEEDNRGSPRTPRGLETSSLVRNVNSVLFDRGSPARTRDQTQDYEPDAVWRNLHHREKRLQKELQHLLDAQSAGLVANLDRNAALSSSARSEASDAGSNTPTGTFYSDSPTRHRRQSHVRFEQPTRATPTGEVIPVRQPRHKPMGLRAVRSGLARTITLLADLKAEEDANLASALSIRKKALSQLRKLSVRREGITEELRILESDDEEPLSRELRELGEEHEGVSSEIGELEERLVGLRNRRRWLDGRIEDVRNRREAGLSGYKGALKEVEGRVSAILRRPPVKPLDIEAIAGGRRGGPPGTDESDNGSNRDGHENEQVVEQSPGGAEFLHMRPERRTVEMAREWWDGEVAILERRKDEVDKERAALEEGVEVWKGAVKLVSDFESGLKQAMKDDGQGDKGKNAALTPEEAMYAQLEKMATVTAGLEERLQIAEDKGWNLLICAVGAELEAFKEAEGILRDALQQAGFFDSSPTAAASGAGAEGAAALTAPPQKNRGIFDGTQSSRLSGSRTSFATARSRQSTLEKQSSNGSDSNTGNNSKKNNGGSTLLLDLQEEPVAAENNDRFLALEEMSDNEVPPQLVVGHDDDIEHSQDTQQSPIRGGGGASPRLSREDSSLSENEVPPEFLAEHRDDDDDE</sequence>
<reference evidence="3" key="2">
    <citation type="submission" date="2023-06" db="EMBL/GenBank/DDBJ databases">
        <authorList>
            <consortium name="Lawrence Berkeley National Laboratory"/>
            <person name="Haridas S."/>
            <person name="Hensen N."/>
            <person name="Bonometti L."/>
            <person name="Westerberg I."/>
            <person name="Brannstrom I.O."/>
            <person name="Guillou S."/>
            <person name="Cros-Aarteil S."/>
            <person name="Calhoun S."/>
            <person name="Kuo A."/>
            <person name="Mondo S."/>
            <person name="Pangilinan J."/>
            <person name="Riley R."/>
            <person name="Labutti K."/>
            <person name="Andreopoulos B."/>
            <person name="Lipzen A."/>
            <person name="Chen C."/>
            <person name="Yanf M."/>
            <person name="Daum C."/>
            <person name="Ng V."/>
            <person name="Clum A."/>
            <person name="Steindorff A."/>
            <person name="Ohm R."/>
            <person name="Martin F."/>
            <person name="Silar P."/>
            <person name="Natvig D."/>
            <person name="Lalanne C."/>
            <person name="Gautier V."/>
            <person name="Ament-Velasquez S.L."/>
            <person name="Kruys A."/>
            <person name="Hutchinson M.I."/>
            <person name="Powell A.J."/>
            <person name="Barry K."/>
            <person name="Miller A.N."/>
            <person name="Grigoriev I.V."/>
            <person name="Debuchy R."/>
            <person name="Gladieux P."/>
            <person name="Thoren M.H."/>
            <person name="Johannesson H."/>
        </authorList>
    </citation>
    <scope>NUCLEOTIDE SEQUENCE</scope>
    <source>
        <strain evidence="3">CBS 118394</strain>
    </source>
</reference>
<feature type="compositionally biased region" description="Low complexity" evidence="2">
    <location>
        <begin position="638"/>
        <end position="657"/>
    </location>
</feature>
<dbReference type="Proteomes" id="UP001283341">
    <property type="component" value="Unassembled WGS sequence"/>
</dbReference>
<feature type="region of interest" description="Disordered" evidence="2">
    <location>
        <begin position="398"/>
        <end position="437"/>
    </location>
</feature>
<feature type="compositionally biased region" description="Polar residues" evidence="2">
    <location>
        <begin position="209"/>
        <end position="219"/>
    </location>
</feature>
<feature type="region of interest" description="Disordered" evidence="2">
    <location>
        <begin position="671"/>
        <end position="747"/>
    </location>
</feature>
<name>A0AAE0LZX3_9PEZI</name>
<feature type="region of interest" description="Disordered" evidence="2">
    <location>
        <begin position="198"/>
        <end position="239"/>
    </location>
</feature>
<evidence type="ECO:0000256" key="2">
    <source>
        <dbReference type="SAM" id="MobiDB-lite"/>
    </source>
</evidence>
<feature type="region of interest" description="Disordered" evidence="2">
    <location>
        <begin position="593"/>
        <end position="657"/>
    </location>
</feature>
<accession>A0AAE0LZX3</accession>